<dbReference type="AlphaFoldDB" id="A0AAD6J1S2"/>
<evidence type="ECO:0000256" key="1">
    <source>
        <dbReference type="SAM" id="SignalP"/>
    </source>
</evidence>
<dbReference type="Pfam" id="PF00561">
    <property type="entry name" value="Abhydrolase_1"/>
    <property type="match status" value="1"/>
</dbReference>
<evidence type="ECO:0000313" key="5">
    <source>
        <dbReference type="Proteomes" id="UP001221413"/>
    </source>
</evidence>
<sequence length="574" mass="63221">MGILSTLRLAVLAYAVVSNCAAVPTWADNVVDSERLELAARELHKRQDPPIDESSFLFETLTPSESIEWVGCYGTFQCTRLKVPLDYKDASKGSAAIAVIRLPASPEVPYKGVIYSHPGGYGNPSVPFFLGVAQIFRDYILEPGWEFVTWDARGSGQTTPTLTCFATGDERYAFEQRLKRLPPLDKTTWPQWQSYYRDYNSKCQALSGSVIPHIGFIQTTRDLVSLATAMGQSKINLWGFSNGANIGALLVALYPERVGKLMLDSVGKIHERFAPGTSVEFELRDHNRMLKYFFKACQSTGSTDGCAFYDSDSTCGKMTKRYAAIEKALAAHPIQMTAPQGTYNLENFKADVFGMISGGAGSPTYLWPFLATFLADVEKVTKGNPPGAALNQVYQQSLAPRYVSPPVNGRQQGPTDAQQGIPCTDSGPLVITQKQFETRLSSFNRKDPHFGTVFFQQYLACSVAIEWTGVNVEKLDFALLDKKTENVITFISHNIDPLCPIEGAKSMSRKFRNSRVITIDAVGHTQLLGPNSMPGYMQVHDVFNVPGYEADRGLVIGVDDAARPFGYTGSTFNV</sequence>
<dbReference type="Gene3D" id="3.40.50.1820">
    <property type="entry name" value="alpha/beta hydrolase"/>
    <property type="match status" value="1"/>
</dbReference>
<evidence type="ECO:0000259" key="3">
    <source>
        <dbReference type="Pfam" id="PF08386"/>
    </source>
</evidence>
<proteinExistence type="predicted"/>
<dbReference type="InterPro" id="IPR000073">
    <property type="entry name" value="AB_hydrolase_1"/>
</dbReference>
<organism evidence="4 5">
    <name type="scientific">Drechslerella dactyloides</name>
    <name type="common">Nematode-trapping fungus</name>
    <name type="synonym">Arthrobotrys dactyloides</name>
    <dbReference type="NCBI Taxonomy" id="74499"/>
    <lineage>
        <taxon>Eukaryota</taxon>
        <taxon>Fungi</taxon>
        <taxon>Dikarya</taxon>
        <taxon>Ascomycota</taxon>
        <taxon>Pezizomycotina</taxon>
        <taxon>Orbiliomycetes</taxon>
        <taxon>Orbiliales</taxon>
        <taxon>Orbiliaceae</taxon>
        <taxon>Drechslerella</taxon>
    </lineage>
</organism>
<dbReference type="EMBL" id="JAQGDS010000002">
    <property type="protein sequence ID" value="KAJ6262904.1"/>
    <property type="molecule type" value="Genomic_DNA"/>
</dbReference>
<feature type="signal peptide" evidence="1">
    <location>
        <begin position="1"/>
        <end position="27"/>
    </location>
</feature>
<dbReference type="SUPFAM" id="SSF53474">
    <property type="entry name" value="alpha/beta-Hydrolases"/>
    <property type="match status" value="1"/>
</dbReference>
<comment type="caution">
    <text evidence="4">The sequence shown here is derived from an EMBL/GenBank/DDBJ whole genome shotgun (WGS) entry which is preliminary data.</text>
</comment>
<feature type="domain" description="Peptidase S33 tripeptidyl aminopeptidase-like C-terminal" evidence="3">
    <location>
        <begin position="449"/>
        <end position="531"/>
    </location>
</feature>
<dbReference type="Proteomes" id="UP001221413">
    <property type="component" value="Unassembled WGS sequence"/>
</dbReference>
<evidence type="ECO:0000259" key="2">
    <source>
        <dbReference type="Pfam" id="PF00561"/>
    </source>
</evidence>
<protein>
    <recommendedName>
        <fullName evidence="6">AB hydrolase-1 domain-containing protein</fullName>
    </recommendedName>
</protein>
<evidence type="ECO:0008006" key="6">
    <source>
        <dbReference type="Google" id="ProtNLM"/>
    </source>
</evidence>
<feature type="chain" id="PRO_5042111570" description="AB hydrolase-1 domain-containing protein" evidence="1">
    <location>
        <begin position="28"/>
        <end position="574"/>
    </location>
</feature>
<reference evidence="4" key="1">
    <citation type="submission" date="2023-01" db="EMBL/GenBank/DDBJ databases">
        <title>The chitinases involved in constricting ring structure development in the nematode-trapping fungus Drechslerella dactyloides.</title>
        <authorList>
            <person name="Wang R."/>
            <person name="Zhang L."/>
            <person name="Tang P."/>
            <person name="Li S."/>
            <person name="Liang L."/>
        </authorList>
    </citation>
    <scope>NUCLEOTIDE SEQUENCE</scope>
    <source>
        <strain evidence="4">YMF1.00031</strain>
    </source>
</reference>
<keyword evidence="1" id="KW-0732">Signal</keyword>
<dbReference type="Pfam" id="PF08386">
    <property type="entry name" value="Abhydrolase_4"/>
    <property type="match status" value="1"/>
</dbReference>
<keyword evidence="5" id="KW-1185">Reference proteome</keyword>
<feature type="domain" description="AB hydrolase-1" evidence="2">
    <location>
        <begin position="117"/>
        <end position="298"/>
    </location>
</feature>
<dbReference type="InterPro" id="IPR013595">
    <property type="entry name" value="Pept_S33_TAP-like_C"/>
</dbReference>
<accession>A0AAD6J1S2</accession>
<gene>
    <name evidence="4" type="ORF">Dda_1462</name>
</gene>
<dbReference type="InterPro" id="IPR029058">
    <property type="entry name" value="AB_hydrolase_fold"/>
</dbReference>
<evidence type="ECO:0000313" key="4">
    <source>
        <dbReference type="EMBL" id="KAJ6262904.1"/>
    </source>
</evidence>
<name>A0AAD6J1S2_DREDA</name>